<evidence type="ECO:0000256" key="1">
    <source>
        <dbReference type="SAM" id="Phobius"/>
    </source>
</evidence>
<keyword evidence="1" id="KW-0812">Transmembrane</keyword>
<dbReference type="Proteomes" id="UP000022835">
    <property type="component" value="Unassembled WGS sequence"/>
</dbReference>
<comment type="caution">
    <text evidence="2">The sequence shown here is derived from an EMBL/GenBank/DDBJ whole genome shotgun (WGS) entry which is preliminary data.</text>
</comment>
<dbReference type="Pfam" id="PF06897">
    <property type="entry name" value="DUF1269"/>
    <property type="match status" value="1"/>
</dbReference>
<gene>
    <name evidence="2" type="ORF">Y900_006795</name>
</gene>
<evidence type="ECO:0000313" key="2">
    <source>
        <dbReference type="EMBL" id="KDE98656.1"/>
    </source>
</evidence>
<feature type="transmembrane region" description="Helical" evidence="1">
    <location>
        <begin position="72"/>
        <end position="99"/>
    </location>
</feature>
<protein>
    <submittedName>
        <fullName evidence="2">Sulfatase</fullName>
    </submittedName>
</protein>
<keyword evidence="1" id="KW-1133">Transmembrane helix</keyword>
<proteinExistence type="predicted"/>
<dbReference type="EMBL" id="JALN02000001">
    <property type="protein sequence ID" value="KDE98656.1"/>
    <property type="molecule type" value="Genomic_DNA"/>
</dbReference>
<dbReference type="RefSeq" id="WP_036340417.1">
    <property type="nucleotide sequence ID" value="NZ_JALN02000001.1"/>
</dbReference>
<organism evidence="2 3">
    <name type="scientific">Mycolicibacterium aromaticivorans JS19b1 = JCM 16368</name>
    <dbReference type="NCBI Taxonomy" id="1440774"/>
    <lineage>
        <taxon>Bacteria</taxon>
        <taxon>Bacillati</taxon>
        <taxon>Actinomycetota</taxon>
        <taxon>Actinomycetes</taxon>
        <taxon>Mycobacteriales</taxon>
        <taxon>Mycobacteriaceae</taxon>
        <taxon>Mycolicibacterium</taxon>
    </lineage>
</organism>
<dbReference type="OrthoDB" id="4728061at2"/>
<sequence length="185" mass="19410">MDDDHELVLVAAYPDVERAATDFHELEKRIKHGLELRAAVLVTKDADGQPHVLEAHNRHGRVALGMGAGLGILFGLFLPPVGLAVVVGGAAGALVGAFAEHELRIGLQREVGGALDAGTGVVVALVYPNGRGPVESTLYRAAEMRSIRMDRATINSLDELVADEIAKITHPPADPVTAGTTDTST</sequence>
<accession>A0A064CG52</accession>
<reference evidence="2" key="1">
    <citation type="submission" date="2014-05" db="EMBL/GenBank/DDBJ databases">
        <title>Genome sequence of Mycobacterium aromaticivorans strain JS19b1T (= DSM 45407T).</title>
        <authorList>
            <person name="Kwak Y."/>
            <person name="Park G.-S."/>
            <person name="Li Q.X."/>
            <person name="Lee S.-E."/>
            <person name="Shin J.-H."/>
        </authorList>
    </citation>
    <scope>NUCLEOTIDE SEQUENCE [LARGE SCALE GENOMIC DNA]</scope>
    <source>
        <strain evidence="2">JS19b1</strain>
    </source>
</reference>
<dbReference type="STRING" id="1440774.Y900_006795"/>
<keyword evidence="1" id="KW-0472">Membrane</keyword>
<evidence type="ECO:0000313" key="3">
    <source>
        <dbReference type="Proteomes" id="UP000022835"/>
    </source>
</evidence>
<name>A0A064CG52_9MYCO</name>
<keyword evidence="3" id="KW-1185">Reference proteome</keyword>
<dbReference type="AlphaFoldDB" id="A0A064CG52"/>
<dbReference type="InterPro" id="IPR009200">
    <property type="entry name" value="DUF1269_membrane"/>
</dbReference>
<dbReference type="eggNOG" id="COG3119">
    <property type="taxonomic scope" value="Bacteria"/>
</dbReference>